<dbReference type="Gene3D" id="3.30.160.250">
    <property type="match status" value="1"/>
</dbReference>
<dbReference type="KEGG" id="zpl:ZBT109_1223"/>
<dbReference type="AlphaFoldDB" id="A0A348HED1"/>
<dbReference type="PANTHER" id="PTHR34504:SF2">
    <property type="entry name" value="UPF0150 PROTEIN SSL0259"/>
    <property type="match status" value="1"/>
</dbReference>
<evidence type="ECO:0000313" key="3">
    <source>
        <dbReference type="Proteomes" id="UP000267342"/>
    </source>
</evidence>
<organism evidence="2 3">
    <name type="scientific">Zymobacter palmae</name>
    <dbReference type="NCBI Taxonomy" id="33074"/>
    <lineage>
        <taxon>Bacteria</taxon>
        <taxon>Pseudomonadati</taxon>
        <taxon>Pseudomonadota</taxon>
        <taxon>Gammaproteobacteria</taxon>
        <taxon>Oceanospirillales</taxon>
        <taxon>Halomonadaceae</taxon>
        <taxon>Zymobacter group</taxon>
        <taxon>Zymobacter</taxon>
    </lineage>
</organism>
<keyword evidence="3" id="KW-1185">Reference proteome</keyword>
<accession>A0A348HED1</accession>
<dbReference type="PANTHER" id="PTHR34504">
    <property type="entry name" value="ANTITOXIN HICB"/>
    <property type="match status" value="1"/>
</dbReference>
<gene>
    <name evidence="2" type="ORF">ZBT109_1223</name>
</gene>
<sequence length="135" mass="14895">MLYPIAIERGDEKHAHSVAVPDIPGCFSAGDSFDDALRNAKEAIEGHLETLAEFGDDIPRASAVDAHCDNPAYKGWVWAVVDIDISRYLGKSQKINVSLPERVIRRIDDTVAKNAAYRTRSGFLAQAALRELERS</sequence>
<dbReference type="EMBL" id="AP018933">
    <property type="protein sequence ID" value="BBG29983.1"/>
    <property type="molecule type" value="Genomic_DNA"/>
</dbReference>
<dbReference type="Proteomes" id="UP000267342">
    <property type="component" value="Chromosome"/>
</dbReference>
<dbReference type="OrthoDB" id="9807959at2"/>
<dbReference type="InterPro" id="IPR035069">
    <property type="entry name" value="TTHA1013/TTHA0281-like"/>
</dbReference>
<evidence type="ECO:0000313" key="2">
    <source>
        <dbReference type="EMBL" id="BBG29983.1"/>
    </source>
</evidence>
<reference evidence="2 3" key="1">
    <citation type="submission" date="2018-09" db="EMBL/GenBank/DDBJ databases">
        <title>Zymobacter palmae IAM14233 (=T109) whole genome analysis.</title>
        <authorList>
            <person name="Yanase H."/>
        </authorList>
    </citation>
    <scope>NUCLEOTIDE SEQUENCE [LARGE SCALE GENOMIC DNA]</scope>
    <source>
        <strain evidence="2 3">IAM14233</strain>
    </source>
</reference>
<dbReference type="RefSeq" id="WP_027704791.1">
    <property type="nucleotide sequence ID" value="NZ_AP018933.1"/>
</dbReference>
<dbReference type="InterPro" id="IPR031807">
    <property type="entry name" value="HicB-like"/>
</dbReference>
<feature type="domain" description="HicB-like antitoxin of toxin-antitoxin system" evidence="1">
    <location>
        <begin position="3"/>
        <end position="128"/>
    </location>
</feature>
<dbReference type="CDD" id="cd22231">
    <property type="entry name" value="RHH_NikR_HicB-like"/>
    <property type="match status" value="1"/>
</dbReference>
<dbReference type="STRING" id="1123510.GCA_000620025_01388"/>
<protein>
    <submittedName>
        <fullName evidence="2">Uncharacterized conserved protein</fullName>
    </submittedName>
</protein>
<dbReference type="SUPFAM" id="SSF143100">
    <property type="entry name" value="TTHA1013/TTHA0281-like"/>
    <property type="match status" value="1"/>
</dbReference>
<dbReference type="Pfam" id="PF15919">
    <property type="entry name" value="HicB_lk_antitox"/>
    <property type="match status" value="1"/>
</dbReference>
<dbReference type="InterPro" id="IPR051404">
    <property type="entry name" value="TA_system_antitoxin"/>
</dbReference>
<name>A0A348HED1_9GAMM</name>
<proteinExistence type="predicted"/>
<evidence type="ECO:0000259" key="1">
    <source>
        <dbReference type="Pfam" id="PF15919"/>
    </source>
</evidence>